<feature type="compositionally biased region" description="Basic and acidic residues" evidence="11">
    <location>
        <begin position="451"/>
        <end position="464"/>
    </location>
</feature>
<dbReference type="InterPro" id="IPR016169">
    <property type="entry name" value="FAD-bd_PCMH_sub2"/>
</dbReference>
<dbReference type="Proteomes" id="UP000657006">
    <property type="component" value="Unassembled WGS sequence"/>
</dbReference>
<dbReference type="PANTHER" id="PTHR43099">
    <property type="entry name" value="UPF0053 PROTEIN YRKA"/>
    <property type="match status" value="1"/>
</dbReference>
<dbReference type="InterPro" id="IPR046342">
    <property type="entry name" value="CBS_dom_sf"/>
</dbReference>
<feature type="transmembrane region" description="Helical" evidence="12">
    <location>
        <begin position="61"/>
        <end position="86"/>
    </location>
</feature>
<dbReference type="SUPFAM" id="SSF54631">
    <property type="entry name" value="CBS-domain pair"/>
    <property type="match status" value="1"/>
</dbReference>
<dbReference type="InterPro" id="IPR051676">
    <property type="entry name" value="UPF0053_domain"/>
</dbReference>
<dbReference type="PROSITE" id="PS51846">
    <property type="entry name" value="CNNM"/>
    <property type="match status" value="1"/>
</dbReference>
<gene>
    <name evidence="15" type="ORF">H8730_10245</name>
</gene>
<keyword evidence="16" id="KW-1185">Reference proteome</keyword>
<feature type="transmembrane region" description="Helical" evidence="12">
    <location>
        <begin position="12"/>
        <end position="40"/>
    </location>
</feature>
<evidence type="ECO:0000256" key="4">
    <source>
        <dbReference type="ARBA" id="ARBA00022692"/>
    </source>
</evidence>
<evidence type="ECO:0000256" key="12">
    <source>
        <dbReference type="SAM" id="Phobius"/>
    </source>
</evidence>
<proteinExistence type="inferred from homology"/>
<keyword evidence="8 10" id="KW-0472">Membrane</keyword>
<comment type="subcellular location">
    <subcellularLocation>
        <location evidence="1">Cell membrane</location>
        <topology evidence="1">Multi-pass membrane protein</topology>
    </subcellularLocation>
</comment>
<dbReference type="Pfam" id="PF00571">
    <property type="entry name" value="CBS"/>
    <property type="match status" value="2"/>
</dbReference>
<keyword evidence="6 10" id="KW-1133">Transmembrane helix</keyword>
<protein>
    <submittedName>
        <fullName evidence="15">HlyC/CorC family transporter</fullName>
    </submittedName>
</protein>
<sequence length="464" mass="51932">MICLDHLPSQLLLQVVLIALNAVFASTEIAVISLNEALLARKAESGDKKARRLAKLVQQPTQFLSTIQIGITLAGFLGSAFAADGFSKYLVNWLLDLGVAIPEKTLNSIAVVIITLILSYFTLVFGELVPKRIAMKKAESLAMLVANFIYVLSKVAAPFVWLLTNSTNVVLRLCRINPQEEEEEVTEEEIRMMVDIGSEKGTIDPQEREYIENVFELDNKSAADIMTHRTDLQVLWADDPLETWEKEIQSGNHSRLPVCGEDVDDILGVLSIRDFYMALRQGVDKTEAMMQYVRPAYFVPESVKIGTLLSNMQKSRHHFAVVIDEYGGVNGVVTIHDLLEELIGIVGDSWDGAEEEEDDIIAVDANTWRIRGTTPLRDVEEALSLDLPDEDYDTFGGLIFDELGMIPEEGSNFPPMELYGLQVKIERIEARRILWTLVCKLNPPAEEATSDSERSKEKRAKDDE</sequence>
<dbReference type="RefSeq" id="WP_177715144.1">
    <property type="nucleotide sequence ID" value="NZ_JACRSQ010000014.1"/>
</dbReference>
<dbReference type="Pfam" id="PF03471">
    <property type="entry name" value="CorC_HlyC"/>
    <property type="match status" value="1"/>
</dbReference>
<feature type="domain" description="CNNM transmembrane" evidence="14">
    <location>
        <begin position="3"/>
        <end position="207"/>
    </location>
</feature>
<comment type="similarity">
    <text evidence="2">Belongs to the UPF0053 family.</text>
</comment>
<feature type="transmembrane region" description="Helical" evidence="12">
    <location>
        <begin position="141"/>
        <end position="163"/>
    </location>
</feature>
<dbReference type="InterPro" id="IPR005170">
    <property type="entry name" value="Transptr-assoc_dom"/>
</dbReference>
<dbReference type="InterPro" id="IPR044751">
    <property type="entry name" value="Ion_transp-like_CBS"/>
</dbReference>
<reference evidence="15" key="1">
    <citation type="submission" date="2020-08" db="EMBL/GenBank/DDBJ databases">
        <title>Genome public.</title>
        <authorList>
            <person name="Liu C."/>
            <person name="Sun Q."/>
        </authorList>
    </citation>
    <scope>NUCLEOTIDE SEQUENCE</scope>
    <source>
        <strain evidence="15">NSJ-32</strain>
    </source>
</reference>
<evidence type="ECO:0000259" key="14">
    <source>
        <dbReference type="PROSITE" id="PS51846"/>
    </source>
</evidence>
<name>A0A926DUG9_9FIRM</name>
<dbReference type="InterPro" id="IPR000644">
    <property type="entry name" value="CBS_dom"/>
</dbReference>
<evidence type="ECO:0000256" key="1">
    <source>
        <dbReference type="ARBA" id="ARBA00004651"/>
    </source>
</evidence>
<evidence type="ECO:0000256" key="10">
    <source>
        <dbReference type="PROSITE-ProRule" id="PRU01193"/>
    </source>
</evidence>
<dbReference type="SUPFAM" id="SSF56176">
    <property type="entry name" value="FAD-binding/transporter-associated domain-like"/>
    <property type="match status" value="1"/>
</dbReference>
<evidence type="ECO:0000256" key="11">
    <source>
        <dbReference type="SAM" id="MobiDB-lite"/>
    </source>
</evidence>
<evidence type="ECO:0000259" key="13">
    <source>
        <dbReference type="PROSITE" id="PS51371"/>
    </source>
</evidence>
<evidence type="ECO:0000256" key="6">
    <source>
        <dbReference type="ARBA" id="ARBA00022989"/>
    </source>
</evidence>
<feature type="domain" description="CBS" evidence="13">
    <location>
        <begin position="289"/>
        <end position="349"/>
    </location>
</feature>
<dbReference type="InterPro" id="IPR036318">
    <property type="entry name" value="FAD-bd_PCMH-like_sf"/>
</dbReference>
<evidence type="ECO:0000256" key="7">
    <source>
        <dbReference type="ARBA" id="ARBA00023122"/>
    </source>
</evidence>
<organism evidence="15 16">
    <name type="scientific">Bianquea renquensis</name>
    <dbReference type="NCBI Taxonomy" id="2763661"/>
    <lineage>
        <taxon>Bacteria</taxon>
        <taxon>Bacillati</taxon>
        <taxon>Bacillota</taxon>
        <taxon>Clostridia</taxon>
        <taxon>Eubacteriales</taxon>
        <taxon>Bianqueaceae</taxon>
        <taxon>Bianquea</taxon>
    </lineage>
</organism>
<evidence type="ECO:0000256" key="2">
    <source>
        <dbReference type="ARBA" id="ARBA00006337"/>
    </source>
</evidence>
<feature type="domain" description="CBS" evidence="13">
    <location>
        <begin position="226"/>
        <end position="285"/>
    </location>
</feature>
<dbReference type="FunFam" id="3.10.580.10:FF:000002">
    <property type="entry name" value="Magnesium/cobalt efflux protein CorC"/>
    <property type="match status" value="1"/>
</dbReference>
<dbReference type="PANTHER" id="PTHR43099:SF5">
    <property type="entry name" value="HLYC_CORC FAMILY TRANSPORTER"/>
    <property type="match status" value="1"/>
</dbReference>
<dbReference type="GO" id="GO:0050660">
    <property type="term" value="F:flavin adenine dinucleotide binding"/>
    <property type="evidence" value="ECO:0007669"/>
    <property type="project" value="InterPro"/>
</dbReference>
<dbReference type="GO" id="GO:0005886">
    <property type="term" value="C:plasma membrane"/>
    <property type="evidence" value="ECO:0007669"/>
    <property type="project" value="UniProtKB-SubCell"/>
</dbReference>
<evidence type="ECO:0000256" key="5">
    <source>
        <dbReference type="ARBA" id="ARBA00022737"/>
    </source>
</evidence>
<accession>A0A926DUG9</accession>
<dbReference type="Pfam" id="PF01595">
    <property type="entry name" value="CNNM"/>
    <property type="match status" value="1"/>
</dbReference>
<keyword evidence="5" id="KW-0677">Repeat</keyword>
<keyword evidence="3" id="KW-1003">Cell membrane</keyword>
<dbReference type="Gene3D" id="3.10.580.10">
    <property type="entry name" value="CBS-domain"/>
    <property type="match status" value="1"/>
</dbReference>
<comment type="caution">
    <text evidence="15">The sequence shown here is derived from an EMBL/GenBank/DDBJ whole genome shotgun (WGS) entry which is preliminary data.</text>
</comment>
<feature type="transmembrane region" description="Helical" evidence="12">
    <location>
        <begin position="106"/>
        <end position="129"/>
    </location>
</feature>
<evidence type="ECO:0000313" key="15">
    <source>
        <dbReference type="EMBL" id="MBC8543924.1"/>
    </source>
</evidence>
<dbReference type="CDD" id="cd04590">
    <property type="entry name" value="CBS_pair_CorC_HlyC_assoc"/>
    <property type="match status" value="1"/>
</dbReference>
<dbReference type="SMART" id="SM01091">
    <property type="entry name" value="CorC_HlyC"/>
    <property type="match status" value="1"/>
</dbReference>
<keyword evidence="7 9" id="KW-0129">CBS domain</keyword>
<dbReference type="InterPro" id="IPR002550">
    <property type="entry name" value="CNNM"/>
</dbReference>
<evidence type="ECO:0000313" key="16">
    <source>
        <dbReference type="Proteomes" id="UP000657006"/>
    </source>
</evidence>
<dbReference type="AlphaFoldDB" id="A0A926DUG9"/>
<dbReference type="PROSITE" id="PS51371">
    <property type="entry name" value="CBS"/>
    <property type="match status" value="2"/>
</dbReference>
<evidence type="ECO:0000256" key="3">
    <source>
        <dbReference type="ARBA" id="ARBA00022475"/>
    </source>
</evidence>
<evidence type="ECO:0000256" key="9">
    <source>
        <dbReference type="PROSITE-ProRule" id="PRU00703"/>
    </source>
</evidence>
<keyword evidence="4 10" id="KW-0812">Transmembrane</keyword>
<dbReference type="Gene3D" id="3.30.465.10">
    <property type="match status" value="1"/>
</dbReference>
<dbReference type="EMBL" id="JACRSQ010000014">
    <property type="protein sequence ID" value="MBC8543924.1"/>
    <property type="molecule type" value="Genomic_DNA"/>
</dbReference>
<evidence type="ECO:0000256" key="8">
    <source>
        <dbReference type="ARBA" id="ARBA00023136"/>
    </source>
</evidence>
<feature type="region of interest" description="Disordered" evidence="11">
    <location>
        <begin position="444"/>
        <end position="464"/>
    </location>
</feature>